<reference evidence="1 2" key="1">
    <citation type="submission" date="2019-06" db="EMBL/GenBank/DDBJ databases">
        <title>Sequencing the genomes of 1000 actinobacteria strains.</title>
        <authorList>
            <person name="Klenk H.-P."/>
        </authorList>
    </citation>
    <scope>NUCLEOTIDE SEQUENCE [LARGE SCALE GENOMIC DNA]</scope>
    <source>
        <strain evidence="1 2">DSM 102200</strain>
    </source>
</reference>
<protein>
    <submittedName>
        <fullName evidence="1">DUF3046 family protein</fullName>
    </submittedName>
</protein>
<organism evidence="1 2">
    <name type="scientific">Actinoallomurus bryophytorum</name>
    <dbReference type="NCBI Taxonomy" id="1490222"/>
    <lineage>
        <taxon>Bacteria</taxon>
        <taxon>Bacillati</taxon>
        <taxon>Actinomycetota</taxon>
        <taxon>Actinomycetes</taxon>
        <taxon>Streptosporangiales</taxon>
        <taxon>Thermomonosporaceae</taxon>
        <taxon>Actinoallomurus</taxon>
    </lineage>
</organism>
<sequence length="64" mass="7108">MRLTVFWERMNSQFGDGYAESVAKDYVLAELGGRTVEQALAEGVAVKAVWQAVCATFDVPQKLR</sequence>
<comment type="caution">
    <text evidence="1">The sequence shown here is derived from an EMBL/GenBank/DDBJ whole genome shotgun (WGS) entry which is preliminary data.</text>
</comment>
<proteinExistence type="predicted"/>
<dbReference type="InterPro" id="IPR021408">
    <property type="entry name" value="DUF3046"/>
</dbReference>
<evidence type="ECO:0000313" key="1">
    <source>
        <dbReference type="EMBL" id="TQL95039.1"/>
    </source>
</evidence>
<dbReference type="EMBL" id="VFOZ01000001">
    <property type="protein sequence ID" value="TQL95039.1"/>
    <property type="molecule type" value="Genomic_DNA"/>
</dbReference>
<dbReference type="AlphaFoldDB" id="A0A543CD71"/>
<gene>
    <name evidence="1" type="ORF">FB559_0532</name>
</gene>
<dbReference type="Pfam" id="PF11248">
    <property type="entry name" value="DUF3046"/>
    <property type="match status" value="1"/>
</dbReference>
<dbReference type="OrthoDB" id="3215033at2"/>
<dbReference type="Proteomes" id="UP000316096">
    <property type="component" value="Unassembled WGS sequence"/>
</dbReference>
<dbReference type="RefSeq" id="WP_141952842.1">
    <property type="nucleotide sequence ID" value="NZ_VFOZ01000001.1"/>
</dbReference>
<accession>A0A543CD71</accession>
<keyword evidence="2" id="KW-1185">Reference proteome</keyword>
<name>A0A543CD71_9ACTN</name>
<evidence type="ECO:0000313" key="2">
    <source>
        <dbReference type="Proteomes" id="UP000316096"/>
    </source>
</evidence>